<keyword evidence="6" id="KW-0175">Coiled coil</keyword>
<keyword evidence="4" id="KW-0804">Transcription</keyword>
<feature type="coiled-coil region" evidence="6">
    <location>
        <begin position="217"/>
        <end position="244"/>
    </location>
</feature>
<evidence type="ECO:0000256" key="4">
    <source>
        <dbReference type="ARBA" id="ARBA00023163"/>
    </source>
</evidence>
<protein>
    <recommendedName>
        <fullName evidence="9">TF-B3 domain-containing protein</fullName>
    </recommendedName>
</protein>
<comment type="subcellular location">
    <subcellularLocation>
        <location evidence="1">Nucleus</location>
    </subcellularLocation>
</comment>
<reference evidence="7" key="1">
    <citation type="submission" date="2022-04" db="EMBL/GenBank/DDBJ databases">
        <title>A functionally conserved STORR gene fusion in Papaver species that diverged 16.8 million years ago.</title>
        <authorList>
            <person name="Catania T."/>
        </authorList>
    </citation>
    <scope>NUCLEOTIDE SEQUENCE</scope>
    <source>
        <strain evidence="7">S-188037</strain>
    </source>
</reference>
<sequence length="248" mass="27869">MMTMKKSPVQVQAEEIQACLDPNNHSFIRYIRGPYVLQKNMDIYFLLKMGKNTLSNAPNFQVGGGWRAFCNAHSLVQGDALVFHLVEPFYIVRACDVADVDNDNSARGSVRDGAAASVTETLEGVRLTEPIAEIQDFLNLDSFTILVDVNIVDAIKASKLSTPKDKFKAWEKSLKSFKYMGMNVNFLLSRVGTHLQQASAFDYNSAVMEENRPEEEIATCEVKILELRNESLSLERELSNLKETYKGD</sequence>
<dbReference type="EMBL" id="JAJJMB010008202">
    <property type="protein sequence ID" value="KAI3925131.1"/>
    <property type="molecule type" value="Genomic_DNA"/>
</dbReference>
<evidence type="ECO:0000313" key="7">
    <source>
        <dbReference type="EMBL" id="KAI3925131.1"/>
    </source>
</evidence>
<name>A0AAD4SV68_9MAGN</name>
<dbReference type="SUPFAM" id="SSF101936">
    <property type="entry name" value="DNA-binding pseudobarrel domain"/>
    <property type="match status" value="1"/>
</dbReference>
<evidence type="ECO:0000256" key="3">
    <source>
        <dbReference type="ARBA" id="ARBA00023125"/>
    </source>
</evidence>
<accession>A0AAD4SV68</accession>
<dbReference type="Gene3D" id="2.40.330.10">
    <property type="entry name" value="DNA-binding pseudobarrel domain"/>
    <property type="match status" value="1"/>
</dbReference>
<evidence type="ECO:0000256" key="5">
    <source>
        <dbReference type="ARBA" id="ARBA00023242"/>
    </source>
</evidence>
<dbReference type="InterPro" id="IPR003340">
    <property type="entry name" value="B3_DNA-bd"/>
</dbReference>
<gene>
    <name evidence="7" type="ORF">MKW98_009781</name>
</gene>
<dbReference type="Proteomes" id="UP001202328">
    <property type="component" value="Unassembled WGS sequence"/>
</dbReference>
<evidence type="ECO:0008006" key="9">
    <source>
        <dbReference type="Google" id="ProtNLM"/>
    </source>
</evidence>
<dbReference type="GO" id="GO:0005634">
    <property type="term" value="C:nucleus"/>
    <property type="evidence" value="ECO:0007669"/>
    <property type="project" value="UniProtKB-SubCell"/>
</dbReference>
<keyword evidence="8" id="KW-1185">Reference proteome</keyword>
<dbReference type="InterPro" id="IPR015300">
    <property type="entry name" value="DNA-bd_pseudobarrel_sf"/>
</dbReference>
<dbReference type="AlphaFoldDB" id="A0AAD4SV68"/>
<evidence type="ECO:0000256" key="2">
    <source>
        <dbReference type="ARBA" id="ARBA00023015"/>
    </source>
</evidence>
<dbReference type="GO" id="GO:0003677">
    <property type="term" value="F:DNA binding"/>
    <property type="evidence" value="ECO:0007669"/>
    <property type="project" value="UniProtKB-KW"/>
</dbReference>
<organism evidence="7 8">
    <name type="scientific">Papaver atlanticum</name>
    <dbReference type="NCBI Taxonomy" id="357466"/>
    <lineage>
        <taxon>Eukaryota</taxon>
        <taxon>Viridiplantae</taxon>
        <taxon>Streptophyta</taxon>
        <taxon>Embryophyta</taxon>
        <taxon>Tracheophyta</taxon>
        <taxon>Spermatophyta</taxon>
        <taxon>Magnoliopsida</taxon>
        <taxon>Ranunculales</taxon>
        <taxon>Papaveraceae</taxon>
        <taxon>Papaveroideae</taxon>
        <taxon>Papaver</taxon>
    </lineage>
</organism>
<dbReference type="CDD" id="cd10017">
    <property type="entry name" value="B3_DNA"/>
    <property type="match status" value="1"/>
</dbReference>
<comment type="caution">
    <text evidence="7">The sequence shown here is derived from an EMBL/GenBank/DDBJ whole genome shotgun (WGS) entry which is preliminary data.</text>
</comment>
<evidence type="ECO:0000256" key="6">
    <source>
        <dbReference type="SAM" id="Coils"/>
    </source>
</evidence>
<keyword evidence="5" id="KW-0539">Nucleus</keyword>
<evidence type="ECO:0000256" key="1">
    <source>
        <dbReference type="ARBA" id="ARBA00004123"/>
    </source>
</evidence>
<evidence type="ECO:0000313" key="8">
    <source>
        <dbReference type="Proteomes" id="UP001202328"/>
    </source>
</evidence>
<proteinExistence type="predicted"/>
<keyword evidence="3" id="KW-0238">DNA-binding</keyword>
<keyword evidence="2" id="KW-0805">Transcription regulation</keyword>